<evidence type="ECO:0000259" key="14">
    <source>
        <dbReference type="Pfam" id="PF07715"/>
    </source>
</evidence>
<evidence type="ECO:0000256" key="3">
    <source>
        <dbReference type="ARBA" id="ARBA00022452"/>
    </source>
</evidence>
<organism evidence="15 16">
    <name type="scientific">Anaerovibrio lipolyticus DSM 3074</name>
    <dbReference type="NCBI Taxonomy" id="1120997"/>
    <lineage>
        <taxon>Bacteria</taxon>
        <taxon>Bacillati</taxon>
        <taxon>Bacillota</taxon>
        <taxon>Negativicutes</taxon>
        <taxon>Selenomonadales</taxon>
        <taxon>Selenomonadaceae</taxon>
        <taxon>Anaerovibrio</taxon>
    </lineage>
</organism>
<evidence type="ECO:0000256" key="1">
    <source>
        <dbReference type="ARBA" id="ARBA00004571"/>
    </source>
</evidence>
<gene>
    <name evidence="15" type="ORF">SAMN02745671_00902</name>
</gene>
<dbReference type="Proteomes" id="UP000191240">
    <property type="component" value="Unassembled WGS sequence"/>
</dbReference>
<protein>
    <submittedName>
        <fullName evidence="15">Outer membrane receptor proteins, mostly Fe transport</fullName>
    </submittedName>
</protein>
<comment type="subcellular location">
    <subcellularLocation>
        <location evidence="1 10">Cell outer membrane</location>
        <topology evidence="1 10">Multi-pass membrane protein</topology>
    </subcellularLocation>
</comment>
<keyword evidence="7 10" id="KW-0472">Membrane</keyword>
<keyword evidence="8 15" id="KW-0675">Receptor</keyword>
<evidence type="ECO:0000256" key="2">
    <source>
        <dbReference type="ARBA" id="ARBA00022448"/>
    </source>
</evidence>
<dbReference type="RefSeq" id="WP_080325499.1">
    <property type="nucleotide sequence ID" value="NZ_FQYW01000007.1"/>
</dbReference>
<dbReference type="EMBL" id="FQYW01000007">
    <property type="protein sequence ID" value="SHI53725.1"/>
    <property type="molecule type" value="Genomic_DNA"/>
</dbReference>
<dbReference type="InterPro" id="IPR012910">
    <property type="entry name" value="Plug_dom"/>
</dbReference>
<evidence type="ECO:0000259" key="13">
    <source>
        <dbReference type="Pfam" id="PF00593"/>
    </source>
</evidence>
<keyword evidence="3 10" id="KW-1134">Transmembrane beta strand</keyword>
<evidence type="ECO:0000256" key="11">
    <source>
        <dbReference type="RuleBase" id="RU003357"/>
    </source>
</evidence>
<evidence type="ECO:0000256" key="12">
    <source>
        <dbReference type="SAM" id="SignalP"/>
    </source>
</evidence>
<dbReference type="Pfam" id="PF07715">
    <property type="entry name" value="Plug"/>
    <property type="match status" value="1"/>
</dbReference>
<feature type="signal peptide" evidence="12">
    <location>
        <begin position="1"/>
        <end position="22"/>
    </location>
</feature>
<dbReference type="GO" id="GO:0009279">
    <property type="term" value="C:cell outer membrane"/>
    <property type="evidence" value="ECO:0007669"/>
    <property type="project" value="UniProtKB-SubCell"/>
</dbReference>
<keyword evidence="6 11" id="KW-0798">TonB box</keyword>
<evidence type="ECO:0000256" key="9">
    <source>
        <dbReference type="ARBA" id="ARBA00023237"/>
    </source>
</evidence>
<dbReference type="PANTHER" id="PTHR30069:SF29">
    <property type="entry name" value="HEMOGLOBIN AND HEMOGLOBIN-HAPTOGLOBIN-BINDING PROTEIN 1-RELATED"/>
    <property type="match status" value="1"/>
</dbReference>
<keyword evidence="9 10" id="KW-0998">Cell outer membrane</keyword>
<proteinExistence type="inferred from homology"/>
<dbReference type="AlphaFoldDB" id="A0A1M6BY43"/>
<dbReference type="Gene3D" id="2.170.130.10">
    <property type="entry name" value="TonB-dependent receptor, plug domain"/>
    <property type="match status" value="1"/>
</dbReference>
<dbReference type="OrthoDB" id="9763670at2"/>
<dbReference type="Gene3D" id="2.40.170.20">
    <property type="entry name" value="TonB-dependent receptor, beta-barrel domain"/>
    <property type="match status" value="1"/>
</dbReference>
<dbReference type="Pfam" id="PF00593">
    <property type="entry name" value="TonB_dep_Rec_b-barrel"/>
    <property type="match status" value="1"/>
</dbReference>
<name>A0A1M6BY43_9FIRM</name>
<sequence>MSKWKILSGLLCLSLVTGSAFAAEVANYGDEEVVVYGDETTDNHVDTIIDLKDYKGEVKSVPELLRGTAGIQIQERPVGGAEDQSVKLRGHDSRRFLVLVDGVPQKNSGVMGGSYFSWDAMPMDMIEKIEIIKGAKSFKYGQTDGGVINIITKHTNGGQIKFSVGSNRLRQTSIYYKGSAGQLDYGINYLFESNDGYLRNADYGNKLFGLNLAYHLSRTDSIKVNFQHNRTHVGRVVANYPGAPAGYNSYYPTTLFSDAYGNENPNSPLNPPLGDGSRTVATGNRFDISYESKRDNGTDLLTYWRNNEDLHEVKVSGGVVAYDRHNSSDKSSGYIYRGTRVLDDKHELAFGGEYTRLRYGYGWYNGVQPNGAQNLYPSQKADVWGLYVGDTWTMDKRWTLEYGLRYDTMRADRDDARATVVKSYSDSGFSPKLTATVKNDDKTTTSLSINRIWRSPSMAEFYWYYQGMALPPAMGNHNKDAEIRPEKGWGYDLSVAHTFSDKYDTKVSLFYQNFSSFINFVHTQPFNVYMLNGVKIWGFEWENNYKFDDYSSVYLNYTNQHTSKDGAKTYDHVALSDELDYRPRHMLSLGYKFHRDSWILQYDMHYIGNQRAMYGYPAAARAENRVVNLGGYVVHNLSITKEFNKQTSANLSVYNLFDKNYSEIYGYPMNGRTYVLSCSYNF</sequence>
<evidence type="ECO:0000256" key="6">
    <source>
        <dbReference type="ARBA" id="ARBA00023077"/>
    </source>
</evidence>
<evidence type="ECO:0000256" key="5">
    <source>
        <dbReference type="ARBA" id="ARBA00022729"/>
    </source>
</evidence>
<keyword evidence="4 10" id="KW-0812">Transmembrane</keyword>
<keyword evidence="5 12" id="KW-0732">Signal</keyword>
<keyword evidence="2 10" id="KW-0813">Transport</keyword>
<evidence type="ECO:0000256" key="4">
    <source>
        <dbReference type="ARBA" id="ARBA00022692"/>
    </source>
</evidence>
<evidence type="ECO:0000313" key="15">
    <source>
        <dbReference type="EMBL" id="SHI53725.1"/>
    </source>
</evidence>
<dbReference type="PANTHER" id="PTHR30069">
    <property type="entry name" value="TONB-DEPENDENT OUTER MEMBRANE RECEPTOR"/>
    <property type="match status" value="1"/>
</dbReference>
<dbReference type="SUPFAM" id="SSF56935">
    <property type="entry name" value="Porins"/>
    <property type="match status" value="1"/>
</dbReference>
<feature type="domain" description="TonB-dependent receptor-like beta-barrel" evidence="13">
    <location>
        <begin position="245"/>
        <end position="656"/>
    </location>
</feature>
<dbReference type="GO" id="GO:0015344">
    <property type="term" value="F:siderophore uptake transmembrane transporter activity"/>
    <property type="evidence" value="ECO:0007669"/>
    <property type="project" value="TreeGrafter"/>
</dbReference>
<feature type="chain" id="PRO_5012047999" evidence="12">
    <location>
        <begin position="23"/>
        <end position="682"/>
    </location>
</feature>
<dbReference type="InterPro" id="IPR036942">
    <property type="entry name" value="Beta-barrel_TonB_sf"/>
</dbReference>
<dbReference type="PROSITE" id="PS52016">
    <property type="entry name" value="TONB_DEPENDENT_REC_3"/>
    <property type="match status" value="1"/>
</dbReference>
<reference evidence="15 16" key="1">
    <citation type="submission" date="2016-11" db="EMBL/GenBank/DDBJ databases">
        <authorList>
            <person name="Jaros S."/>
            <person name="Januszkiewicz K."/>
            <person name="Wedrychowicz H."/>
        </authorList>
    </citation>
    <scope>NUCLEOTIDE SEQUENCE [LARGE SCALE GENOMIC DNA]</scope>
    <source>
        <strain evidence="15 16">DSM 3074</strain>
    </source>
</reference>
<evidence type="ECO:0000256" key="8">
    <source>
        <dbReference type="ARBA" id="ARBA00023170"/>
    </source>
</evidence>
<dbReference type="InterPro" id="IPR039426">
    <property type="entry name" value="TonB-dep_rcpt-like"/>
</dbReference>
<accession>A0A1M6BY43</accession>
<dbReference type="CDD" id="cd01347">
    <property type="entry name" value="ligand_gated_channel"/>
    <property type="match status" value="1"/>
</dbReference>
<evidence type="ECO:0000256" key="10">
    <source>
        <dbReference type="PROSITE-ProRule" id="PRU01360"/>
    </source>
</evidence>
<comment type="similarity">
    <text evidence="10 11">Belongs to the TonB-dependent receptor family.</text>
</comment>
<dbReference type="InterPro" id="IPR037066">
    <property type="entry name" value="Plug_dom_sf"/>
</dbReference>
<evidence type="ECO:0000256" key="7">
    <source>
        <dbReference type="ARBA" id="ARBA00023136"/>
    </source>
</evidence>
<dbReference type="InterPro" id="IPR000531">
    <property type="entry name" value="Beta-barrel_TonB"/>
</dbReference>
<feature type="domain" description="TonB-dependent receptor plug" evidence="14">
    <location>
        <begin position="57"/>
        <end position="145"/>
    </location>
</feature>
<evidence type="ECO:0000313" key="16">
    <source>
        <dbReference type="Proteomes" id="UP000191240"/>
    </source>
</evidence>
<dbReference type="GO" id="GO:0044718">
    <property type="term" value="P:siderophore transmembrane transport"/>
    <property type="evidence" value="ECO:0007669"/>
    <property type="project" value="TreeGrafter"/>
</dbReference>